<sequence length="511" mass="54303">MHKPGSTPQDRFPAAERFADGAQFIAGRLTKGASGRTHAVVDPATGEEVYTYDLAGADDVDAAVAAAREAFPAWAAATPGERSDALHRFAAVVAERAEDFARAESLQCGKPLKLSREFDVPGTIDNITFFAGAARHLAGQSAGEYSGDHTSYVRREPIGVVGSIAPWNYPLQMAAWKILPAIAAGNTVVLKPAELTPLTSLLFAQAATDAGIPDGVINIVTGTGKEAGEHLVGHPDVAMTSFTGSTAVGKRVAEIATATVKRLHLELGGKAPFVVFDDADLDAAVNGAVAGALINTGQDCTAATRAYVQRPLYDAFVERTAALMETVRLGDPFAPGTDLGPLVSHAQRDRVAGFVERARAYARVVTGGETPLGDLARGAYYRPTLIADAAQDSEVVQSEIFGPVLVVLPFDTDDEGIALANDTPYGLAASAWSRDVYRTGRATREIKAGCVWINDHIPIISEMPHGGYKASGFGKDMSAYSFEEYTQIKHVMFDNTAVVRKDWHRTVFGDR</sequence>
<dbReference type="InterPro" id="IPR016161">
    <property type="entry name" value="Ald_DH/histidinol_DH"/>
</dbReference>
<dbReference type="InterPro" id="IPR015657">
    <property type="entry name" value="Aminobutyraldehyde_DH"/>
</dbReference>
<dbReference type="PROSITE" id="PS00070">
    <property type="entry name" value="ALDEHYDE_DEHYDR_CYS"/>
    <property type="match status" value="1"/>
</dbReference>
<evidence type="ECO:0000256" key="1">
    <source>
        <dbReference type="ARBA" id="ARBA00023002"/>
    </source>
</evidence>
<feature type="active site" evidence="2">
    <location>
        <position position="266"/>
    </location>
</feature>
<comment type="similarity">
    <text evidence="3">Belongs to the aldehyde dehydrogenase family.</text>
</comment>
<dbReference type="Gene3D" id="3.40.309.10">
    <property type="entry name" value="Aldehyde Dehydrogenase, Chain A, domain 2"/>
    <property type="match status" value="1"/>
</dbReference>
<dbReference type="Gene3D" id="3.40.605.10">
    <property type="entry name" value="Aldehyde Dehydrogenase, Chain A, domain 1"/>
    <property type="match status" value="1"/>
</dbReference>
<proteinExistence type="inferred from homology"/>
<dbReference type="PROSITE" id="PS00687">
    <property type="entry name" value="ALDEHYDE_DEHYDR_GLU"/>
    <property type="match status" value="1"/>
</dbReference>
<gene>
    <name evidence="5" type="ORF">AB0K95_26125</name>
</gene>
<comment type="caution">
    <text evidence="5">The sequence shown here is derived from an EMBL/GenBank/DDBJ whole genome shotgun (WGS) entry which is preliminary data.</text>
</comment>
<evidence type="ECO:0000256" key="3">
    <source>
        <dbReference type="RuleBase" id="RU003345"/>
    </source>
</evidence>
<dbReference type="Pfam" id="PF00171">
    <property type="entry name" value="Aldedh"/>
    <property type="match status" value="1"/>
</dbReference>
<evidence type="ECO:0000313" key="6">
    <source>
        <dbReference type="Proteomes" id="UP001552527"/>
    </source>
</evidence>
<evidence type="ECO:0000256" key="2">
    <source>
        <dbReference type="PROSITE-ProRule" id="PRU10007"/>
    </source>
</evidence>
<dbReference type="SUPFAM" id="SSF53720">
    <property type="entry name" value="ALDH-like"/>
    <property type="match status" value="1"/>
</dbReference>
<dbReference type="InterPro" id="IPR015590">
    <property type="entry name" value="Aldehyde_DH_dom"/>
</dbReference>
<dbReference type="Proteomes" id="UP001552527">
    <property type="component" value="Unassembled WGS sequence"/>
</dbReference>
<dbReference type="EMBL" id="JBFATE010000012">
    <property type="protein sequence ID" value="MEV5248723.1"/>
    <property type="molecule type" value="Genomic_DNA"/>
</dbReference>
<keyword evidence="1 3" id="KW-0560">Oxidoreductase</keyword>
<reference evidence="5 6" key="1">
    <citation type="submission" date="2024-06" db="EMBL/GenBank/DDBJ databases">
        <title>The Natural Products Discovery Center: Release of the First 8490 Sequenced Strains for Exploring Actinobacteria Biosynthetic Diversity.</title>
        <authorList>
            <person name="Kalkreuter E."/>
            <person name="Kautsar S.A."/>
            <person name="Yang D."/>
            <person name="Bader C.D."/>
            <person name="Teijaro C.N."/>
            <person name="Fluegel L."/>
            <person name="Davis C.M."/>
            <person name="Simpson J.R."/>
            <person name="Lauterbach L."/>
            <person name="Steele A.D."/>
            <person name="Gui C."/>
            <person name="Meng S."/>
            <person name="Li G."/>
            <person name="Viehrig K."/>
            <person name="Ye F."/>
            <person name="Su P."/>
            <person name="Kiefer A.F."/>
            <person name="Nichols A."/>
            <person name="Cepeda A.J."/>
            <person name="Yan W."/>
            <person name="Fan B."/>
            <person name="Jiang Y."/>
            <person name="Adhikari A."/>
            <person name="Zheng C.-J."/>
            <person name="Schuster L."/>
            <person name="Cowan T.M."/>
            <person name="Smanski M.J."/>
            <person name="Chevrette M.G."/>
            <person name="De Carvalho L.P.S."/>
            <person name="Shen B."/>
        </authorList>
    </citation>
    <scope>NUCLEOTIDE SEQUENCE [LARGE SCALE GENOMIC DNA]</scope>
    <source>
        <strain evidence="5 6">NPDC052768</strain>
    </source>
</reference>
<keyword evidence="6" id="KW-1185">Reference proteome</keyword>
<evidence type="ECO:0000259" key="4">
    <source>
        <dbReference type="Pfam" id="PF00171"/>
    </source>
</evidence>
<dbReference type="InterPro" id="IPR029510">
    <property type="entry name" value="Ald_DH_CS_GLU"/>
</dbReference>
<dbReference type="InterPro" id="IPR016163">
    <property type="entry name" value="Ald_DH_C"/>
</dbReference>
<organism evidence="5 6">
    <name type="scientific">Streptomyces werraensis</name>
    <dbReference type="NCBI Taxonomy" id="68284"/>
    <lineage>
        <taxon>Bacteria</taxon>
        <taxon>Bacillati</taxon>
        <taxon>Actinomycetota</taxon>
        <taxon>Actinomycetes</taxon>
        <taxon>Kitasatosporales</taxon>
        <taxon>Streptomycetaceae</taxon>
        <taxon>Streptomyces</taxon>
    </lineage>
</organism>
<accession>A0ABV3JKM8</accession>
<evidence type="ECO:0000313" key="5">
    <source>
        <dbReference type="EMBL" id="MEV5248723.1"/>
    </source>
</evidence>
<feature type="domain" description="Aldehyde dehydrogenase" evidence="4">
    <location>
        <begin position="32"/>
        <end position="491"/>
    </location>
</feature>
<dbReference type="NCBIfam" id="NF010000">
    <property type="entry name" value="PRK13473.1"/>
    <property type="match status" value="1"/>
</dbReference>
<dbReference type="RefSeq" id="WP_356804438.1">
    <property type="nucleotide sequence ID" value="NZ_JBEXRD010000010.1"/>
</dbReference>
<dbReference type="InterPro" id="IPR016160">
    <property type="entry name" value="Ald_DH_CS_CYS"/>
</dbReference>
<dbReference type="PANTHER" id="PTHR11699">
    <property type="entry name" value="ALDEHYDE DEHYDROGENASE-RELATED"/>
    <property type="match status" value="1"/>
</dbReference>
<dbReference type="CDD" id="cd07092">
    <property type="entry name" value="ALDH_ABALDH-YdcW"/>
    <property type="match status" value="1"/>
</dbReference>
<name>A0ABV3JKM8_9ACTN</name>
<dbReference type="InterPro" id="IPR016162">
    <property type="entry name" value="Ald_DH_N"/>
</dbReference>
<protein>
    <submittedName>
        <fullName evidence="5">Gamma-aminobutyraldehyde dehydrogenase</fullName>
    </submittedName>
</protein>